<keyword evidence="4" id="KW-0479">Metal-binding</keyword>
<protein>
    <submittedName>
        <fullName evidence="9">Dipeptidase SA1572</fullName>
        <ecNumber evidence="9">3.4.13.-</ecNumber>
    </submittedName>
</protein>
<dbReference type="GO" id="GO:0006508">
    <property type="term" value="P:proteolysis"/>
    <property type="evidence" value="ECO:0007669"/>
    <property type="project" value="UniProtKB-KW"/>
</dbReference>
<dbReference type="SUPFAM" id="SSF53187">
    <property type="entry name" value="Zn-dependent exopeptidases"/>
    <property type="match status" value="1"/>
</dbReference>
<dbReference type="EC" id="3.4.13.-" evidence="9"/>
<dbReference type="SUPFAM" id="SSF55031">
    <property type="entry name" value="Bacterial exopeptidase dimerisation domain"/>
    <property type="match status" value="1"/>
</dbReference>
<evidence type="ECO:0000256" key="6">
    <source>
        <dbReference type="ARBA" id="ARBA00022833"/>
    </source>
</evidence>
<dbReference type="InterPro" id="IPR001261">
    <property type="entry name" value="ArgE/DapE_CS"/>
</dbReference>
<dbReference type="InterPro" id="IPR050072">
    <property type="entry name" value="Peptidase_M20A"/>
</dbReference>
<organism evidence="9 10">
    <name type="scientific">Fusobacterium ulcerans</name>
    <dbReference type="NCBI Taxonomy" id="861"/>
    <lineage>
        <taxon>Bacteria</taxon>
        <taxon>Fusobacteriati</taxon>
        <taxon>Fusobacteriota</taxon>
        <taxon>Fusobacteriia</taxon>
        <taxon>Fusobacteriales</taxon>
        <taxon>Fusobacteriaceae</taxon>
        <taxon>Fusobacterium</taxon>
    </lineage>
</organism>
<dbReference type="InterPro" id="IPR010964">
    <property type="entry name" value="M20A_pepV-rel"/>
</dbReference>
<dbReference type="PROSITE" id="PS00758">
    <property type="entry name" value="ARGE_DAPE_CPG2_1"/>
    <property type="match status" value="1"/>
</dbReference>
<keyword evidence="5 9" id="KW-0378">Hydrolase</keyword>
<dbReference type="Proteomes" id="UP000249008">
    <property type="component" value="Chromosome 1"/>
</dbReference>
<evidence type="ECO:0000256" key="1">
    <source>
        <dbReference type="ARBA" id="ARBA00001947"/>
    </source>
</evidence>
<dbReference type="GO" id="GO:0008777">
    <property type="term" value="F:acetylornithine deacetylase activity"/>
    <property type="evidence" value="ECO:0007669"/>
    <property type="project" value="TreeGrafter"/>
</dbReference>
<dbReference type="EMBL" id="LS483487">
    <property type="protein sequence ID" value="SQJ00830.1"/>
    <property type="molecule type" value="Genomic_DNA"/>
</dbReference>
<dbReference type="GO" id="GO:0016805">
    <property type="term" value="F:dipeptidase activity"/>
    <property type="evidence" value="ECO:0007669"/>
    <property type="project" value="UniProtKB-KW"/>
</dbReference>
<evidence type="ECO:0000256" key="7">
    <source>
        <dbReference type="ARBA" id="ARBA00022997"/>
    </source>
</evidence>
<dbReference type="RefSeq" id="WP_005976728.1">
    <property type="nucleotide sequence ID" value="NZ_BAABXY010000001.1"/>
</dbReference>
<dbReference type="Pfam" id="PF01546">
    <property type="entry name" value="Peptidase_M20"/>
    <property type="match status" value="1"/>
</dbReference>
<dbReference type="GeneID" id="78455567"/>
<keyword evidence="8" id="KW-0482">Metalloprotease</keyword>
<evidence type="ECO:0000256" key="5">
    <source>
        <dbReference type="ARBA" id="ARBA00022801"/>
    </source>
</evidence>
<comment type="similarity">
    <text evidence="2">Belongs to the peptidase M20A family.</text>
</comment>
<keyword evidence="3" id="KW-0645">Protease</keyword>
<dbReference type="PANTHER" id="PTHR43808">
    <property type="entry name" value="ACETYLORNITHINE DEACETYLASE"/>
    <property type="match status" value="1"/>
</dbReference>
<evidence type="ECO:0000313" key="10">
    <source>
        <dbReference type="Proteomes" id="UP000249008"/>
    </source>
</evidence>
<dbReference type="CDD" id="cd03888">
    <property type="entry name" value="M20_PepV"/>
    <property type="match status" value="1"/>
</dbReference>
<comment type="cofactor">
    <cofactor evidence="1">
        <name>Zn(2+)</name>
        <dbReference type="ChEBI" id="CHEBI:29105"/>
    </cofactor>
</comment>
<evidence type="ECO:0000256" key="4">
    <source>
        <dbReference type="ARBA" id="ARBA00022723"/>
    </source>
</evidence>
<evidence type="ECO:0000256" key="3">
    <source>
        <dbReference type="ARBA" id="ARBA00022670"/>
    </source>
</evidence>
<accession>A0AAX2JA00</accession>
<dbReference type="KEGG" id="ful:C4N20_12145"/>
<dbReference type="NCBIfam" id="NF005591">
    <property type="entry name" value="PRK07318.1"/>
    <property type="match status" value="1"/>
</dbReference>
<dbReference type="Gene3D" id="3.40.630.10">
    <property type="entry name" value="Zn peptidases"/>
    <property type="match status" value="1"/>
</dbReference>
<dbReference type="AlphaFoldDB" id="A0AAX2JA00"/>
<keyword evidence="6" id="KW-0862">Zinc</keyword>
<proteinExistence type="inferred from homology"/>
<dbReference type="GO" id="GO:0008237">
    <property type="term" value="F:metallopeptidase activity"/>
    <property type="evidence" value="ECO:0007669"/>
    <property type="project" value="UniProtKB-KW"/>
</dbReference>
<dbReference type="NCBIfam" id="TIGR01887">
    <property type="entry name" value="dipeptidaselike"/>
    <property type="match status" value="1"/>
</dbReference>
<sequence>MDLQKKVLDYKEEVIKGIQGAVQIKSVQEPAKEGKPFGDGPAEALQYFLDLGKELGFKVENFDNYAGTIEFGEGEETVGILGHVDVVPEGEGWIYPPYSATIADGKIFGRGTLDDKGPSMVCLYAMKAIKDSGVKLNRKIRMIIGANEETGSLCMEHYFNTLKMPQPTLAFTPDSSFPVTFAEKGIVRVKLSNSYKTLNDVTIKGGNAYNSVPDRAEAVLPVEFAEGLAEKAVSFNEGKEFKVEVEVKDGRYHVASLGKSSHAARPAQGYNSISALFAFLGTAEIKNEELKGLVEFFKEYIKMENNGASFGIDFKDEESGSLTLNLGKMSLENGKLELCIDMRCPVLVPNTNVIDTLKEKTAGKMELEVTGNSAPLYVAKDSFLVSTLMDIYKEITGDVDAQPVAIGGGTYAREVTNGVAFGALLSSQENNMHQKNEYLEIDKIDTWLKIYVEAIYRLAK</sequence>
<dbReference type="Gene3D" id="3.30.70.360">
    <property type="match status" value="2"/>
</dbReference>
<dbReference type="GO" id="GO:0008270">
    <property type="term" value="F:zinc ion binding"/>
    <property type="evidence" value="ECO:0007669"/>
    <property type="project" value="InterPro"/>
</dbReference>
<dbReference type="PANTHER" id="PTHR43808:SF31">
    <property type="entry name" value="N-ACETYL-L-CITRULLINE DEACETYLASE"/>
    <property type="match status" value="1"/>
</dbReference>
<evidence type="ECO:0000256" key="8">
    <source>
        <dbReference type="ARBA" id="ARBA00023049"/>
    </source>
</evidence>
<dbReference type="GO" id="GO:0006526">
    <property type="term" value="P:L-arginine biosynthetic process"/>
    <property type="evidence" value="ECO:0007669"/>
    <property type="project" value="TreeGrafter"/>
</dbReference>
<dbReference type="InterPro" id="IPR036264">
    <property type="entry name" value="Bact_exopeptidase_dim_dom"/>
</dbReference>
<keyword evidence="7 9" id="KW-0224">Dipeptidase</keyword>
<gene>
    <name evidence="9" type="ORF">NCTC12112_00989</name>
</gene>
<evidence type="ECO:0000256" key="2">
    <source>
        <dbReference type="ARBA" id="ARBA00006247"/>
    </source>
</evidence>
<evidence type="ECO:0000313" key="9">
    <source>
        <dbReference type="EMBL" id="SQJ00830.1"/>
    </source>
</evidence>
<reference evidence="9 10" key="1">
    <citation type="submission" date="2018-06" db="EMBL/GenBank/DDBJ databases">
        <authorList>
            <consortium name="Pathogen Informatics"/>
            <person name="Doyle S."/>
        </authorList>
    </citation>
    <scope>NUCLEOTIDE SEQUENCE [LARGE SCALE GENOMIC DNA]</scope>
    <source>
        <strain evidence="9 10">NCTC12112</strain>
    </source>
</reference>
<name>A0AAX2JA00_9FUSO</name>
<dbReference type="InterPro" id="IPR002933">
    <property type="entry name" value="Peptidase_M20"/>
</dbReference>